<evidence type="ECO:0008006" key="3">
    <source>
        <dbReference type="Google" id="ProtNLM"/>
    </source>
</evidence>
<proteinExistence type="predicted"/>
<dbReference type="Proteomes" id="UP000711614">
    <property type="component" value="Unassembled WGS sequence"/>
</dbReference>
<comment type="caution">
    <text evidence="1">The sequence shown here is derived from an EMBL/GenBank/DDBJ whole genome shotgun (WGS) entry which is preliminary data.</text>
</comment>
<reference evidence="1 2" key="1">
    <citation type="submission" date="2021-03" db="EMBL/GenBank/DDBJ databases">
        <title>Sequencing the genomes of 1000 actinobacteria strains.</title>
        <authorList>
            <person name="Klenk H.-P."/>
        </authorList>
    </citation>
    <scope>NUCLEOTIDE SEQUENCE [LARGE SCALE GENOMIC DNA]</scope>
    <source>
        <strain evidence="1 2">DSM 16005</strain>
    </source>
</reference>
<organism evidence="1 2">
    <name type="scientific">Arthrobacter stackebrandtii</name>
    <dbReference type="NCBI Taxonomy" id="272161"/>
    <lineage>
        <taxon>Bacteria</taxon>
        <taxon>Bacillati</taxon>
        <taxon>Actinomycetota</taxon>
        <taxon>Actinomycetes</taxon>
        <taxon>Micrococcales</taxon>
        <taxon>Micrococcaceae</taxon>
        <taxon>Arthrobacter</taxon>
    </lineage>
</organism>
<name>A0ABS4YV29_9MICC</name>
<keyword evidence="2" id="KW-1185">Reference proteome</keyword>
<protein>
    <recommendedName>
        <fullName evidence="3">AMP-dependent synthetase/ligase domain-containing protein</fullName>
    </recommendedName>
</protein>
<dbReference type="SUPFAM" id="SSF56801">
    <property type="entry name" value="Acetyl-CoA synthetase-like"/>
    <property type="match status" value="1"/>
</dbReference>
<dbReference type="Gene3D" id="3.40.50.12780">
    <property type="entry name" value="N-terminal domain of ligase-like"/>
    <property type="match status" value="1"/>
</dbReference>
<dbReference type="RefSeq" id="WP_209678524.1">
    <property type="nucleotide sequence ID" value="NZ_JAGIOI010000001.1"/>
</dbReference>
<accession>A0ABS4YV29</accession>
<evidence type="ECO:0000313" key="1">
    <source>
        <dbReference type="EMBL" id="MBP2412455.1"/>
    </source>
</evidence>
<dbReference type="EMBL" id="JAGIOI010000001">
    <property type="protein sequence ID" value="MBP2412455.1"/>
    <property type="molecule type" value="Genomic_DNA"/>
</dbReference>
<dbReference type="Gene3D" id="3.40.50.980">
    <property type="match status" value="1"/>
</dbReference>
<gene>
    <name evidence="1" type="ORF">JOF48_001254</name>
</gene>
<sequence>MHPLVSAIHDLARHDPGKASLRWKCNDFPYAAVDRQINTLALAMQLKGVRAGEIVAFEASSGPDSVVSMAALWALGAAGFPIRSVAGGPLPAHAVLAGATGFLHPEGNYIKSAAPGHEPPVPASLWLHTGIGTRATVVDHHHFNEVLEGAEKKFSLSSRTVLGLTDIAQPGSMLDLWAVLAAGGTVDLLNDYETLPSDCLLQHLRETGADLLIAHPALPERLSDTPGAVFTQFRDVVVLEGFDLQSRTTLANAFPCSIFHLWDSSTDIEGMSDDSPSDFVDGTNYKIKDPHA</sequence>
<evidence type="ECO:0000313" key="2">
    <source>
        <dbReference type="Proteomes" id="UP000711614"/>
    </source>
</evidence>
<dbReference type="InterPro" id="IPR042099">
    <property type="entry name" value="ANL_N_sf"/>
</dbReference>